<dbReference type="InterPro" id="IPR036291">
    <property type="entry name" value="NAD(P)-bd_dom_sf"/>
</dbReference>
<dbReference type="Proteomes" id="UP000791080">
    <property type="component" value="Unassembled WGS sequence"/>
</dbReference>
<accession>A0ABT1JEC1</accession>
<evidence type="ECO:0000313" key="5">
    <source>
        <dbReference type="EMBL" id="MCP2330847.1"/>
    </source>
</evidence>
<dbReference type="PANTHER" id="PTHR42748">
    <property type="entry name" value="NITROGEN METABOLITE REPRESSION PROTEIN NMRA FAMILY MEMBER"/>
    <property type="match status" value="1"/>
</dbReference>
<dbReference type="InterPro" id="IPR051164">
    <property type="entry name" value="NmrA-like_oxidored"/>
</dbReference>
<feature type="domain" description="NmrA-like" evidence="4">
    <location>
        <begin position="43"/>
        <end position="280"/>
    </location>
</feature>
<dbReference type="Pfam" id="PF05368">
    <property type="entry name" value="NmrA"/>
    <property type="match status" value="1"/>
</dbReference>
<keyword evidence="6" id="KW-1185">Reference proteome</keyword>
<evidence type="ECO:0000313" key="6">
    <source>
        <dbReference type="Proteomes" id="UP000791080"/>
    </source>
</evidence>
<reference evidence="5 6" key="2">
    <citation type="submission" date="2022-06" db="EMBL/GenBank/DDBJ databases">
        <title>Genomic Encyclopedia of Type Strains, Phase I: the one thousand microbial genomes (KMG-I) project.</title>
        <authorList>
            <person name="Kyrpides N."/>
        </authorList>
    </citation>
    <scope>NUCLEOTIDE SEQUENCE [LARGE SCALE GENOMIC DNA]</scope>
    <source>
        <strain evidence="5 6">DSM 43889</strain>
    </source>
</reference>
<comment type="caution">
    <text evidence="5">The sequence shown here is derived from an EMBL/GenBank/DDBJ whole genome shotgun (WGS) entry which is preliminary data.</text>
</comment>
<dbReference type="Gene3D" id="3.40.50.720">
    <property type="entry name" value="NAD(P)-binding Rossmann-like Domain"/>
    <property type="match status" value="1"/>
</dbReference>
<dbReference type="Gene3D" id="3.90.25.10">
    <property type="entry name" value="UDP-galactose 4-epimerase, domain 1"/>
    <property type="match status" value="1"/>
</dbReference>
<dbReference type="SUPFAM" id="SSF51735">
    <property type="entry name" value="NAD(P)-binding Rossmann-fold domains"/>
    <property type="match status" value="1"/>
</dbReference>
<evidence type="ECO:0000256" key="2">
    <source>
        <dbReference type="ARBA" id="ARBA00022857"/>
    </source>
</evidence>
<dbReference type="PANTHER" id="PTHR42748:SF7">
    <property type="entry name" value="NMRA LIKE REDOX SENSOR 1-RELATED"/>
    <property type="match status" value="1"/>
</dbReference>
<keyword evidence="2" id="KW-0521">NADP</keyword>
<comment type="similarity">
    <text evidence="1">Belongs to the NmrA-type oxidoreductase family.</text>
</comment>
<evidence type="ECO:0000259" key="4">
    <source>
        <dbReference type="Pfam" id="PF05368"/>
    </source>
</evidence>
<feature type="region of interest" description="Disordered" evidence="3">
    <location>
        <begin position="26"/>
        <end position="46"/>
    </location>
</feature>
<sequence length="342" mass="36458">MAGPAVSYPNTNGGTRHLCLHPVEEQHAHESRARPGHRRHRQAGGATARALLADGVPVRALVRDPATDRAKAVEELGAELVTGDLHDRDSVIRAAEGARAVFSVQMPRMSEDGVDFAGEVVQGRNLVEGAKAAGVPQFVHTSVSGAGQHTGTPGWAEGHWSWMEPTLGAKCAVQDQVRAAGFPHWTILKPVFFMENFLPSMAYLFPRGIEGGLVTLLRPEVRIPVVAVADIGRAAAAAIAAPRRFDGVELELASDYLSMAEVAEVLSRVLGRRLSAPDMTEEEAVAAGMPPMGASHKWLNAAGQPGRPRFARDLGIPLTSFEDWALEHMRAEVGQAPGSPAV</sequence>
<protein>
    <submittedName>
        <fullName evidence="5">Uncharacterized conserved protein YbjT, contains NAD(P)-binding and DUF2867 domains</fullName>
    </submittedName>
</protein>
<gene>
    <name evidence="5" type="ORF">G443_001117</name>
</gene>
<dbReference type="EMBL" id="AUBJ02000001">
    <property type="protein sequence ID" value="MCP2330847.1"/>
    <property type="molecule type" value="Genomic_DNA"/>
</dbReference>
<name>A0ABT1JEC1_ACTCY</name>
<proteinExistence type="inferred from homology"/>
<evidence type="ECO:0000256" key="1">
    <source>
        <dbReference type="ARBA" id="ARBA00006328"/>
    </source>
</evidence>
<dbReference type="InterPro" id="IPR008030">
    <property type="entry name" value="NmrA-like"/>
</dbReference>
<reference evidence="5 6" key="1">
    <citation type="submission" date="2013-07" db="EMBL/GenBank/DDBJ databases">
        <authorList>
            <consortium name="DOE Joint Genome Institute"/>
            <person name="Reeve W."/>
            <person name="Huntemann M."/>
            <person name="Han J."/>
            <person name="Chen A."/>
            <person name="Kyrpides N."/>
            <person name="Mavromatis K."/>
            <person name="Markowitz V."/>
            <person name="Palaniappan K."/>
            <person name="Ivanova N."/>
            <person name="Schaumberg A."/>
            <person name="Pati A."/>
            <person name="Liolios K."/>
            <person name="Nordberg H.P."/>
            <person name="Cantor M.N."/>
            <person name="Hua S.X."/>
            <person name="Woyke T."/>
        </authorList>
    </citation>
    <scope>NUCLEOTIDE SEQUENCE [LARGE SCALE GENOMIC DNA]</scope>
    <source>
        <strain evidence="5 6">DSM 43889</strain>
    </source>
</reference>
<evidence type="ECO:0000256" key="3">
    <source>
        <dbReference type="SAM" id="MobiDB-lite"/>
    </source>
</evidence>
<organism evidence="5 6">
    <name type="scientific">Actinoalloteichus caeruleus DSM 43889</name>
    <dbReference type="NCBI Taxonomy" id="1120930"/>
    <lineage>
        <taxon>Bacteria</taxon>
        <taxon>Bacillati</taxon>
        <taxon>Actinomycetota</taxon>
        <taxon>Actinomycetes</taxon>
        <taxon>Pseudonocardiales</taxon>
        <taxon>Pseudonocardiaceae</taxon>
        <taxon>Actinoalloteichus</taxon>
        <taxon>Actinoalloteichus cyanogriseus</taxon>
    </lineage>
</organism>